<organism evidence="1 2">
    <name type="scientific">Aspergillus cristatus</name>
    <name type="common">Chinese Fuzhuan brick tea-fermentation fungus</name>
    <name type="synonym">Eurotium cristatum</name>
    <dbReference type="NCBI Taxonomy" id="573508"/>
    <lineage>
        <taxon>Eukaryota</taxon>
        <taxon>Fungi</taxon>
        <taxon>Dikarya</taxon>
        <taxon>Ascomycota</taxon>
        <taxon>Pezizomycotina</taxon>
        <taxon>Eurotiomycetes</taxon>
        <taxon>Eurotiomycetidae</taxon>
        <taxon>Eurotiales</taxon>
        <taxon>Aspergillaceae</taxon>
        <taxon>Aspergillus</taxon>
        <taxon>Aspergillus subgen. Aspergillus</taxon>
    </lineage>
</organism>
<evidence type="ECO:0000313" key="1">
    <source>
        <dbReference type="EMBL" id="ODM17977.1"/>
    </source>
</evidence>
<proteinExistence type="predicted"/>
<reference evidence="1 2" key="1">
    <citation type="journal article" date="2016" name="BMC Genomics">
        <title>Comparative genomic and transcriptomic analyses of the Fuzhuan brick tea-fermentation fungus Aspergillus cristatus.</title>
        <authorList>
            <person name="Ge Y."/>
            <person name="Wang Y."/>
            <person name="Liu Y."/>
            <person name="Tan Y."/>
            <person name="Ren X."/>
            <person name="Zhang X."/>
            <person name="Hyde K.D."/>
            <person name="Liu Y."/>
            <person name="Liu Z."/>
        </authorList>
    </citation>
    <scope>NUCLEOTIDE SEQUENCE [LARGE SCALE GENOMIC DNA]</scope>
    <source>
        <strain evidence="1 2">GZAAS20.1005</strain>
    </source>
</reference>
<name>A0A1E3BAK2_ASPCR</name>
<gene>
    <name evidence="1" type="ORF">SI65_06765</name>
</gene>
<sequence length="145" mass="16434">MVTNITRSVGFVFDLWPKNSAHSLVTNFIERTKDLSLFYKFEEGSVIGPASDDKCGEPPKWFRENKLRAMVVILLHTPVSKTSQNSKNMGDIRVGRVDVDGSLEAVDLDMTLTQKKFEYVKDLDLKSDPHTFAPHTTRQCIVDMV</sequence>
<comment type="caution">
    <text evidence="1">The sequence shown here is derived from an EMBL/GenBank/DDBJ whole genome shotgun (WGS) entry which is preliminary data.</text>
</comment>
<dbReference type="Proteomes" id="UP000094569">
    <property type="component" value="Unassembled WGS sequence"/>
</dbReference>
<protein>
    <submittedName>
        <fullName evidence="1">Uncharacterized protein</fullName>
    </submittedName>
</protein>
<dbReference type="EMBL" id="JXNT01000007">
    <property type="protein sequence ID" value="ODM17977.1"/>
    <property type="molecule type" value="Genomic_DNA"/>
</dbReference>
<dbReference type="VEuPathDB" id="FungiDB:SI65_06765"/>
<keyword evidence="2" id="KW-1185">Reference proteome</keyword>
<accession>A0A1E3BAK2</accession>
<evidence type="ECO:0000313" key="2">
    <source>
        <dbReference type="Proteomes" id="UP000094569"/>
    </source>
</evidence>
<dbReference type="AlphaFoldDB" id="A0A1E3BAK2"/>